<reference evidence="2 4" key="2">
    <citation type="journal article" date="2013" name="Nature">
        <title>Insights into bilaterian evolution from three spiralian genomes.</title>
        <authorList>
            <person name="Simakov O."/>
            <person name="Marletaz F."/>
            <person name="Cho S.J."/>
            <person name="Edsinger-Gonzales E."/>
            <person name="Havlak P."/>
            <person name="Hellsten U."/>
            <person name="Kuo D.H."/>
            <person name="Larsson T."/>
            <person name="Lv J."/>
            <person name="Arendt D."/>
            <person name="Savage R."/>
            <person name="Osoegawa K."/>
            <person name="de Jong P."/>
            <person name="Grimwood J."/>
            <person name="Chapman J.A."/>
            <person name="Shapiro H."/>
            <person name="Aerts A."/>
            <person name="Otillar R.P."/>
            <person name="Terry A.Y."/>
            <person name="Boore J.L."/>
            <person name="Grigoriev I.V."/>
            <person name="Lindberg D.R."/>
            <person name="Seaver E.C."/>
            <person name="Weisblat D.A."/>
            <person name="Putnam N.H."/>
            <person name="Rokhsar D.S."/>
        </authorList>
    </citation>
    <scope>NUCLEOTIDE SEQUENCE</scope>
    <source>
        <strain evidence="2 4">I ESC-2004</strain>
    </source>
</reference>
<evidence type="ECO:0000256" key="1">
    <source>
        <dbReference type="SAM" id="Phobius"/>
    </source>
</evidence>
<keyword evidence="1" id="KW-0812">Transmembrane</keyword>
<feature type="transmembrane region" description="Helical" evidence="1">
    <location>
        <begin position="68"/>
        <end position="88"/>
    </location>
</feature>
<dbReference type="EnsemblMetazoa" id="CapteT215420">
    <property type="protein sequence ID" value="CapteP215420"/>
    <property type="gene ID" value="CapteG215420"/>
</dbReference>
<proteinExistence type="predicted"/>
<protein>
    <recommendedName>
        <fullName evidence="5">G-protein coupled receptors family 1 profile domain-containing protein</fullName>
    </recommendedName>
</protein>
<dbReference type="EMBL" id="KB293653">
    <property type="protein sequence ID" value="ELU15681.1"/>
    <property type="molecule type" value="Genomic_DNA"/>
</dbReference>
<dbReference type="Gene3D" id="1.20.1070.10">
    <property type="entry name" value="Rhodopsin 7-helix transmembrane proteins"/>
    <property type="match status" value="1"/>
</dbReference>
<reference evidence="4" key="1">
    <citation type="submission" date="2012-12" db="EMBL/GenBank/DDBJ databases">
        <authorList>
            <person name="Hellsten U."/>
            <person name="Grimwood J."/>
            <person name="Chapman J.A."/>
            <person name="Shapiro H."/>
            <person name="Aerts A."/>
            <person name="Otillar R.P."/>
            <person name="Terry A.Y."/>
            <person name="Boore J.L."/>
            <person name="Simakov O."/>
            <person name="Marletaz F."/>
            <person name="Cho S.-J."/>
            <person name="Edsinger-Gonzales E."/>
            <person name="Havlak P."/>
            <person name="Kuo D.-H."/>
            <person name="Larsson T."/>
            <person name="Lv J."/>
            <person name="Arendt D."/>
            <person name="Savage R."/>
            <person name="Osoegawa K."/>
            <person name="de Jong P."/>
            <person name="Lindberg D.R."/>
            <person name="Seaver E.C."/>
            <person name="Weisblat D.A."/>
            <person name="Putnam N.H."/>
            <person name="Grigoriev I.V."/>
            <person name="Rokhsar D.S."/>
        </authorList>
    </citation>
    <scope>NUCLEOTIDE SEQUENCE</scope>
    <source>
        <strain evidence="4">I ESC-2004</strain>
    </source>
</reference>
<feature type="transmembrane region" description="Helical" evidence="1">
    <location>
        <begin position="126"/>
        <end position="148"/>
    </location>
</feature>
<dbReference type="Proteomes" id="UP000014760">
    <property type="component" value="Unassembled WGS sequence"/>
</dbReference>
<evidence type="ECO:0008006" key="5">
    <source>
        <dbReference type="Google" id="ProtNLM"/>
    </source>
</evidence>
<keyword evidence="1" id="KW-1133">Transmembrane helix</keyword>
<dbReference type="SUPFAM" id="SSF81321">
    <property type="entry name" value="Family A G protein-coupled receptor-like"/>
    <property type="match status" value="1"/>
</dbReference>
<reference evidence="3" key="3">
    <citation type="submission" date="2015-06" db="UniProtKB">
        <authorList>
            <consortium name="EnsemblMetazoa"/>
        </authorList>
    </citation>
    <scope>IDENTIFICATION</scope>
</reference>
<dbReference type="HOGENOM" id="CLU_772186_0_0_1"/>
<organism evidence="2">
    <name type="scientific">Capitella teleta</name>
    <name type="common">Polychaete worm</name>
    <dbReference type="NCBI Taxonomy" id="283909"/>
    <lineage>
        <taxon>Eukaryota</taxon>
        <taxon>Metazoa</taxon>
        <taxon>Spiralia</taxon>
        <taxon>Lophotrochozoa</taxon>
        <taxon>Annelida</taxon>
        <taxon>Polychaeta</taxon>
        <taxon>Sedentaria</taxon>
        <taxon>Scolecida</taxon>
        <taxon>Capitellidae</taxon>
        <taxon>Capitella</taxon>
    </lineage>
</organism>
<feature type="transmembrane region" description="Helical" evidence="1">
    <location>
        <begin position="160"/>
        <end position="181"/>
    </location>
</feature>
<name>R7VHD2_CAPTE</name>
<feature type="transmembrane region" description="Helical" evidence="1">
    <location>
        <begin position="228"/>
        <end position="251"/>
    </location>
</feature>
<keyword evidence="1" id="KW-0472">Membrane</keyword>
<feature type="transmembrane region" description="Helical" evidence="1">
    <location>
        <begin position="34"/>
        <end position="56"/>
    </location>
</feature>
<evidence type="ECO:0000313" key="4">
    <source>
        <dbReference type="Proteomes" id="UP000014760"/>
    </source>
</evidence>
<keyword evidence="4" id="KW-1185">Reference proteome</keyword>
<dbReference type="EMBL" id="AMQN01017908">
    <property type="status" value="NOT_ANNOTATED_CDS"/>
    <property type="molecule type" value="Genomic_DNA"/>
</dbReference>
<gene>
    <name evidence="2" type="ORF">CAPTEDRAFT_215420</name>
</gene>
<sequence>MASRHFVYEKSVNYFRRNGSIDKWLFEKSPTFDAIGVAVPVICAIGILFNIVTYILYFHKDLRSSSSLILKALLLSDTMYLVMVVVTLSPKVWMHVLFRSGTYDEFWKTLADIQKVYKICFPLYQVFQVIGGLYSMMLIVEQCATFFIPEKISKWMKADGGIKLIITIFNLAIICHLVVFFKFKEKPVKISQFYPNTPDNNTVLIFDAKRLCLSSIYNSKSYQNLERYIFFIVFEVIPWVITLISFILCILEYMQLKKDASQMPILDPSWLRVLRCGRSIRTVLTLTAMYLVLKAIAHGVYIATVSDTDFDPSDEICNLTPMDTRLMKITSAMVLLPEFSILATKLLLDHMDGITGSGQ</sequence>
<evidence type="ECO:0000313" key="3">
    <source>
        <dbReference type="EnsemblMetazoa" id="CapteP215420"/>
    </source>
</evidence>
<evidence type="ECO:0000313" key="2">
    <source>
        <dbReference type="EMBL" id="ELU15681.1"/>
    </source>
</evidence>
<dbReference type="AlphaFoldDB" id="R7VHD2"/>
<feature type="transmembrane region" description="Helical" evidence="1">
    <location>
        <begin position="282"/>
        <end position="303"/>
    </location>
</feature>
<accession>R7VHD2</accession>